<reference key="2">
    <citation type="submission" date="2011-03" db="EMBL/GenBank/DDBJ databases">
        <title>Complete genome sequence of the thermoacidophilic crenarchaeon Thermoproteus uzoniensis 768-20.</title>
        <authorList>
            <person name="Mardanov A.V."/>
            <person name="Gumerov V.M."/>
            <person name="Beletsky A.V."/>
            <person name="Prokofeva M.I."/>
            <person name="Bonch-Osmolovskaya E.A."/>
            <person name="Ravin N.V."/>
            <person name="Skryabin K.G."/>
        </authorList>
    </citation>
    <scope>NUCLEOTIDE SEQUENCE</scope>
    <source>
        <strain>768-20</strain>
    </source>
</reference>
<evidence type="ECO:0000259" key="5">
    <source>
        <dbReference type="SMART" id="SM00859"/>
    </source>
</evidence>
<evidence type="ECO:0000256" key="3">
    <source>
        <dbReference type="ARBA" id="ARBA00023002"/>
    </source>
</evidence>
<protein>
    <submittedName>
        <fullName evidence="6">Aspartate-semialdehyde dehydrogenase</fullName>
    </submittedName>
</protein>
<dbReference type="Pfam" id="PF02774">
    <property type="entry name" value="Semialdhyde_dhC"/>
    <property type="match status" value="1"/>
</dbReference>
<dbReference type="InterPro" id="IPR000534">
    <property type="entry name" value="Semialdehyde_DH_NAD-bd"/>
</dbReference>
<evidence type="ECO:0000256" key="4">
    <source>
        <dbReference type="PIRSR" id="PIRSR000148-1"/>
    </source>
</evidence>
<evidence type="ECO:0000256" key="2">
    <source>
        <dbReference type="ARBA" id="ARBA00022857"/>
    </source>
</evidence>
<dbReference type="CDD" id="cd18130">
    <property type="entry name" value="ASADH_C_arch_fung_like"/>
    <property type="match status" value="1"/>
</dbReference>
<dbReference type="InterPro" id="IPR051823">
    <property type="entry name" value="ASADH-related"/>
</dbReference>
<evidence type="ECO:0000313" key="7">
    <source>
        <dbReference type="Proteomes" id="UP000008138"/>
    </source>
</evidence>
<dbReference type="GO" id="GO:0050661">
    <property type="term" value="F:NADP binding"/>
    <property type="evidence" value="ECO:0007669"/>
    <property type="project" value="InterPro"/>
</dbReference>
<dbReference type="SMART" id="SM00859">
    <property type="entry name" value="Semialdhyde_dh"/>
    <property type="match status" value="1"/>
</dbReference>
<dbReference type="eggNOG" id="arCOG00494">
    <property type="taxonomic scope" value="Archaea"/>
</dbReference>
<organism evidence="6 7">
    <name type="scientific">Thermoproteus uzoniensis (strain 768-20)</name>
    <dbReference type="NCBI Taxonomy" id="999630"/>
    <lineage>
        <taxon>Archaea</taxon>
        <taxon>Thermoproteota</taxon>
        <taxon>Thermoprotei</taxon>
        <taxon>Thermoproteales</taxon>
        <taxon>Thermoproteaceae</taxon>
        <taxon>Thermoproteus</taxon>
    </lineage>
</organism>
<dbReference type="SUPFAM" id="SSF55347">
    <property type="entry name" value="Glyceraldehyde-3-phosphate dehydrogenase-like, C-terminal domain"/>
    <property type="match status" value="1"/>
</dbReference>
<feature type="active site" description="Proton acceptor" evidence="4">
    <location>
        <position position="233"/>
    </location>
</feature>
<dbReference type="Pfam" id="PF01118">
    <property type="entry name" value="Semialdhyde_dh"/>
    <property type="match status" value="1"/>
</dbReference>
<dbReference type="EMBL" id="CP002590">
    <property type="protein sequence ID" value="AEA12937.1"/>
    <property type="molecule type" value="Genomic_DNA"/>
</dbReference>
<name>F2L1T1_THEU7</name>
<feature type="domain" description="Semialdehyde dehydrogenase NAD-binding" evidence="5">
    <location>
        <begin position="5"/>
        <end position="130"/>
    </location>
</feature>
<dbReference type="NCBIfam" id="TIGR00978">
    <property type="entry name" value="asd_EA"/>
    <property type="match status" value="1"/>
</dbReference>
<dbReference type="GO" id="GO:0051287">
    <property type="term" value="F:NAD binding"/>
    <property type="evidence" value="ECO:0007669"/>
    <property type="project" value="InterPro"/>
</dbReference>
<dbReference type="InterPro" id="IPR005676">
    <property type="entry name" value="Asp_semi-ald_DH_pep-lack"/>
</dbReference>
<dbReference type="AlphaFoldDB" id="F2L1T1"/>
<dbReference type="SUPFAM" id="SSF51735">
    <property type="entry name" value="NAD(P)-binding Rossmann-fold domains"/>
    <property type="match status" value="1"/>
</dbReference>
<dbReference type="RefSeq" id="WP_013680272.1">
    <property type="nucleotide sequence ID" value="NC_015315.1"/>
</dbReference>
<dbReference type="GO" id="GO:0004073">
    <property type="term" value="F:aspartate-semialdehyde dehydrogenase activity"/>
    <property type="evidence" value="ECO:0007669"/>
    <property type="project" value="UniProtKB-ARBA"/>
</dbReference>
<sequence length="341" mass="37271">MDKLRAYVVGATGLVGQRYVQLLADHPWFELVGVAASERSAGRRYGEINWVLETPMPSKAAELKIDKLDVDSLPKVDVIFSALPSEVAARVEPEMARRGYVVVSNSSNMRLEPDVPLLIPEVNPDDLSLVKEQRARRGWSGLIIKKPNCSTTILDLPLKPVLDELGVSKIHVVTMQAVTGAGYAGVPSVAILDNLIPYIKGEEEKIVNETRKIFKADLEIYATTTRVPVLDGHTEAIYVDTVKDFDVEAVVELMARFRSVPQELGLPTAPPQPVIPTRAIDRPQPRLDRMAGRGMSVVVGRIRKLAPRKLAFVALGHNTIRGAAGNAILAAELLVKSGLWA</sequence>
<dbReference type="KEGG" id="tuz:TUZN_1466"/>
<keyword evidence="7" id="KW-1185">Reference proteome</keyword>
<keyword evidence="3" id="KW-0560">Oxidoreductase</keyword>
<accession>F2L1T1</accession>
<dbReference type="OrthoDB" id="38238at2157"/>
<comment type="similarity">
    <text evidence="1">Belongs to the aspartate-semialdehyde dehydrogenase family.</text>
</comment>
<dbReference type="Gene3D" id="3.30.360.10">
    <property type="entry name" value="Dihydrodipicolinate Reductase, domain 2"/>
    <property type="match status" value="1"/>
</dbReference>
<dbReference type="Proteomes" id="UP000008138">
    <property type="component" value="Chromosome"/>
</dbReference>
<dbReference type="NCBIfam" id="NF006416">
    <property type="entry name" value="PRK08664.1"/>
    <property type="match status" value="1"/>
</dbReference>
<feature type="active site" description="Acyl-thioester intermediate" evidence="4">
    <location>
        <position position="149"/>
    </location>
</feature>
<gene>
    <name evidence="6" type="ordered locus">TUZN_1466</name>
</gene>
<evidence type="ECO:0000313" key="6">
    <source>
        <dbReference type="EMBL" id="AEA12937.1"/>
    </source>
</evidence>
<dbReference type="GO" id="GO:0009088">
    <property type="term" value="P:threonine biosynthetic process"/>
    <property type="evidence" value="ECO:0007669"/>
    <property type="project" value="UniProtKB-ARBA"/>
</dbReference>
<dbReference type="HOGENOM" id="CLU_049966_1_0_2"/>
<dbReference type="CDD" id="cd02315">
    <property type="entry name" value="ScASADH_like_N"/>
    <property type="match status" value="1"/>
</dbReference>
<dbReference type="PANTHER" id="PTHR46718">
    <property type="entry name" value="ASPARTATE-SEMIALDEHYDE DEHYDROGENASE"/>
    <property type="match status" value="1"/>
</dbReference>
<dbReference type="GO" id="GO:0009086">
    <property type="term" value="P:methionine biosynthetic process"/>
    <property type="evidence" value="ECO:0007669"/>
    <property type="project" value="TreeGrafter"/>
</dbReference>
<dbReference type="InterPro" id="IPR036291">
    <property type="entry name" value="NAD(P)-bd_dom_sf"/>
</dbReference>
<dbReference type="STRING" id="999630.TUZN_1466"/>
<dbReference type="GeneID" id="10360990"/>
<dbReference type="PIRSF" id="PIRSF000148">
    <property type="entry name" value="ASA_dh"/>
    <property type="match status" value="1"/>
</dbReference>
<dbReference type="GO" id="GO:0046983">
    <property type="term" value="F:protein dimerization activity"/>
    <property type="evidence" value="ECO:0007669"/>
    <property type="project" value="InterPro"/>
</dbReference>
<dbReference type="InterPro" id="IPR012280">
    <property type="entry name" value="Semialdhyde_DH_dimer_dom"/>
</dbReference>
<dbReference type="Gene3D" id="3.40.50.720">
    <property type="entry name" value="NAD(P)-binding Rossmann-like Domain"/>
    <property type="match status" value="1"/>
</dbReference>
<evidence type="ECO:0000256" key="1">
    <source>
        <dbReference type="ARBA" id="ARBA00010584"/>
    </source>
</evidence>
<dbReference type="PANTHER" id="PTHR46718:SF1">
    <property type="entry name" value="ASPARTATE-SEMIALDEHYDE DEHYDROGENASE"/>
    <property type="match status" value="1"/>
</dbReference>
<proteinExistence type="inferred from homology"/>
<keyword evidence="2" id="KW-0521">NADP</keyword>
<reference evidence="6 7" key="1">
    <citation type="journal article" date="2011" name="J. Bacteriol.">
        <title>Complete genome sequence of the thermoacidophilic crenarchaeon Thermoproteus uzoniensis 768-20.</title>
        <authorList>
            <person name="Mardanov A.V."/>
            <person name="Gumerov V.M."/>
            <person name="Beletsky A.V."/>
            <person name="Prokofeva M.I."/>
            <person name="Bonch-Osmolovskaya E.A."/>
            <person name="Ravin N.V."/>
            <person name="Skryabin K.G."/>
        </authorList>
    </citation>
    <scope>NUCLEOTIDE SEQUENCE [LARGE SCALE GENOMIC DNA]</scope>
    <source>
        <strain evidence="6 7">768-20</strain>
    </source>
</reference>